<evidence type="ECO:0000313" key="8">
    <source>
        <dbReference type="Proteomes" id="UP000481598"/>
    </source>
</evidence>
<keyword evidence="4 6" id="KW-1133">Transmembrane helix</keyword>
<proteinExistence type="predicted"/>
<feature type="transmembrane region" description="Helical" evidence="6">
    <location>
        <begin position="294"/>
        <end position="314"/>
    </location>
</feature>
<evidence type="ECO:0000256" key="1">
    <source>
        <dbReference type="ARBA" id="ARBA00004651"/>
    </source>
</evidence>
<dbReference type="Pfam" id="PF01943">
    <property type="entry name" value="Polysacc_synt"/>
    <property type="match status" value="1"/>
</dbReference>
<keyword evidence="2" id="KW-1003">Cell membrane</keyword>
<gene>
    <name evidence="7" type="ORF">GT635_09235</name>
</gene>
<feature type="transmembrane region" description="Helical" evidence="6">
    <location>
        <begin position="43"/>
        <end position="66"/>
    </location>
</feature>
<feature type="transmembrane region" description="Helical" evidence="6">
    <location>
        <begin position="436"/>
        <end position="453"/>
    </location>
</feature>
<keyword evidence="5 6" id="KW-0472">Membrane</keyword>
<feature type="transmembrane region" description="Helical" evidence="6">
    <location>
        <begin position="411"/>
        <end position="430"/>
    </location>
</feature>
<dbReference type="PANTHER" id="PTHR30250:SF11">
    <property type="entry name" value="O-ANTIGEN TRANSPORTER-RELATED"/>
    <property type="match status" value="1"/>
</dbReference>
<feature type="transmembrane region" description="Helical" evidence="6">
    <location>
        <begin position="12"/>
        <end position="31"/>
    </location>
</feature>
<keyword evidence="3 6" id="KW-0812">Transmembrane</keyword>
<dbReference type="InterPro" id="IPR002797">
    <property type="entry name" value="Polysacc_synth"/>
</dbReference>
<feature type="transmembrane region" description="Helical" evidence="6">
    <location>
        <begin position="382"/>
        <end position="399"/>
    </location>
</feature>
<dbReference type="EMBL" id="WWTB01000025">
    <property type="protein sequence ID" value="MZJ86625.1"/>
    <property type="molecule type" value="Genomic_DNA"/>
</dbReference>
<feature type="transmembrane region" description="Helical" evidence="6">
    <location>
        <begin position="356"/>
        <end position="376"/>
    </location>
</feature>
<feature type="transmembrane region" description="Helical" evidence="6">
    <location>
        <begin position="154"/>
        <end position="172"/>
    </location>
</feature>
<feature type="transmembrane region" description="Helical" evidence="6">
    <location>
        <begin position="86"/>
        <end position="107"/>
    </location>
</feature>
<feature type="transmembrane region" description="Helical" evidence="6">
    <location>
        <begin position="217"/>
        <end position="239"/>
    </location>
</feature>
<evidence type="ECO:0000313" key="7">
    <source>
        <dbReference type="EMBL" id="MZJ86625.1"/>
    </source>
</evidence>
<organism evidence="7 8">
    <name type="scientific">Collinsella aerofaciens</name>
    <dbReference type="NCBI Taxonomy" id="74426"/>
    <lineage>
        <taxon>Bacteria</taxon>
        <taxon>Bacillati</taxon>
        <taxon>Actinomycetota</taxon>
        <taxon>Coriobacteriia</taxon>
        <taxon>Coriobacteriales</taxon>
        <taxon>Coriobacteriaceae</taxon>
        <taxon>Collinsella</taxon>
    </lineage>
</organism>
<accession>A0A6L8RNW5</accession>
<dbReference type="RefSeq" id="WP_161154782.1">
    <property type="nucleotide sequence ID" value="NZ_WWSY01000001.1"/>
</dbReference>
<sequence length="466" mass="52886">MNKKLILQNMSFAFLAQGASMALSVIQTLVVPKLLGVEQFGYWQLYIFYVSYVGFFHLGLSSGVYLTTGGQKREEMDKAAIKSQMLFGAFYQTIMAGVIILLSSFLQSGAERMFVIVMTAIYLVLQNLATFMMNELQCMNETKKSSFSTIVERLAFLIPLLVLLVLRVNVFYPYVVSYTASTVVQLGYCSWHLRDFWKAESLGFCRAAQLSWASIKIGFPMMLANVMSMLILGIGRFFIDARWGIETFGKLSLALSLVSFFLAFVSQASMVLFPSLRQAALDEVRRFYRAARDAMGLLFPGVYALYFPMVWLLTMWLPDYSSTFTYLIFLLPICVFDSKYNITGVTYYNVLRRERVMLLVNMVSAISCLILTLLTVYTLGSVFAVISVMTVVIVARSLWSEFYMNRLMEVPVSTISAAEIMLTVGFILLAFFLPPVPAFCLYSLIYMAFLTFFRRDLIATIKKLRP</sequence>
<evidence type="ECO:0000256" key="6">
    <source>
        <dbReference type="SAM" id="Phobius"/>
    </source>
</evidence>
<comment type="subcellular location">
    <subcellularLocation>
        <location evidence="1">Cell membrane</location>
        <topology evidence="1">Multi-pass membrane protein</topology>
    </subcellularLocation>
</comment>
<feature type="transmembrane region" description="Helical" evidence="6">
    <location>
        <begin position="113"/>
        <end position="133"/>
    </location>
</feature>
<dbReference type="PANTHER" id="PTHR30250">
    <property type="entry name" value="PST FAMILY PREDICTED COLANIC ACID TRANSPORTER"/>
    <property type="match status" value="1"/>
</dbReference>
<reference evidence="7 8" key="1">
    <citation type="journal article" date="2019" name="Nat. Med.">
        <title>A library of human gut bacterial isolates paired with longitudinal multiomics data enables mechanistic microbiome research.</title>
        <authorList>
            <person name="Poyet M."/>
            <person name="Groussin M."/>
            <person name="Gibbons S.M."/>
            <person name="Avila-Pacheco J."/>
            <person name="Jiang X."/>
            <person name="Kearney S.M."/>
            <person name="Perrotta A.R."/>
            <person name="Berdy B."/>
            <person name="Zhao S."/>
            <person name="Lieberman T.D."/>
            <person name="Swanson P.K."/>
            <person name="Smith M."/>
            <person name="Roesemann S."/>
            <person name="Alexander J.E."/>
            <person name="Rich S.A."/>
            <person name="Livny J."/>
            <person name="Vlamakis H."/>
            <person name="Clish C."/>
            <person name="Bullock K."/>
            <person name="Deik A."/>
            <person name="Scott J."/>
            <person name="Pierce K.A."/>
            <person name="Xavier R.J."/>
            <person name="Alm E.J."/>
        </authorList>
    </citation>
    <scope>NUCLEOTIDE SEQUENCE [LARGE SCALE GENOMIC DNA]</scope>
    <source>
        <strain evidence="7 8">BIOML-A10</strain>
    </source>
</reference>
<dbReference type="InterPro" id="IPR050833">
    <property type="entry name" value="Poly_Biosynth_Transport"/>
</dbReference>
<evidence type="ECO:0000256" key="2">
    <source>
        <dbReference type="ARBA" id="ARBA00022475"/>
    </source>
</evidence>
<evidence type="ECO:0000256" key="3">
    <source>
        <dbReference type="ARBA" id="ARBA00022692"/>
    </source>
</evidence>
<feature type="transmembrane region" description="Helical" evidence="6">
    <location>
        <begin position="251"/>
        <end position="273"/>
    </location>
</feature>
<evidence type="ECO:0000256" key="5">
    <source>
        <dbReference type="ARBA" id="ARBA00023136"/>
    </source>
</evidence>
<dbReference type="Proteomes" id="UP000481598">
    <property type="component" value="Unassembled WGS sequence"/>
</dbReference>
<evidence type="ECO:0000256" key="4">
    <source>
        <dbReference type="ARBA" id="ARBA00022989"/>
    </source>
</evidence>
<comment type="caution">
    <text evidence="7">The sequence shown here is derived from an EMBL/GenBank/DDBJ whole genome shotgun (WGS) entry which is preliminary data.</text>
</comment>
<feature type="transmembrane region" description="Helical" evidence="6">
    <location>
        <begin position="320"/>
        <end position="336"/>
    </location>
</feature>
<name>A0A6L8RNW5_9ACTN</name>
<dbReference type="AlphaFoldDB" id="A0A6L8RNW5"/>
<dbReference type="GO" id="GO:0005886">
    <property type="term" value="C:plasma membrane"/>
    <property type="evidence" value="ECO:0007669"/>
    <property type="project" value="UniProtKB-SubCell"/>
</dbReference>
<protein>
    <submittedName>
        <fullName evidence="7">Oligosaccharide flippase family protein</fullName>
    </submittedName>
</protein>